<keyword evidence="3" id="KW-1185">Reference proteome</keyword>
<keyword evidence="1" id="KW-0732">Signal</keyword>
<dbReference type="SUPFAM" id="SSF63829">
    <property type="entry name" value="Calcium-dependent phosphotriesterase"/>
    <property type="match status" value="1"/>
</dbReference>
<dbReference type="Proteomes" id="UP000324832">
    <property type="component" value="Unassembled WGS sequence"/>
</dbReference>
<dbReference type="InterPro" id="IPR015943">
    <property type="entry name" value="WD40/YVTN_repeat-like_dom_sf"/>
</dbReference>
<feature type="signal peptide" evidence="1">
    <location>
        <begin position="1"/>
        <end position="17"/>
    </location>
</feature>
<accession>A0A5E4PUW7</accession>
<evidence type="ECO:0000256" key="1">
    <source>
        <dbReference type="SAM" id="SignalP"/>
    </source>
</evidence>
<evidence type="ECO:0000313" key="3">
    <source>
        <dbReference type="Proteomes" id="UP000324832"/>
    </source>
</evidence>
<evidence type="ECO:0000313" key="2">
    <source>
        <dbReference type="EMBL" id="VVC89074.1"/>
    </source>
</evidence>
<organism evidence="2 3">
    <name type="scientific">Leptidea sinapis</name>
    <dbReference type="NCBI Taxonomy" id="189913"/>
    <lineage>
        <taxon>Eukaryota</taxon>
        <taxon>Metazoa</taxon>
        <taxon>Ecdysozoa</taxon>
        <taxon>Arthropoda</taxon>
        <taxon>Hexapoda</taxon>
        <taxon>Insecta</taxon>
        <taxon>Pterygota</taxon>
        <taxon>Neoptera</taxon>
        <taxon>Endopterygota</taxon>
        <taxon>Lepidoptera</taxon>
        <taxon>Glossata</taxon>
        <taxon>Ditrysia</taxon>
        <taxon>Papilionoidea</taxon>
        <taxon>Pieridae</taxon>
        <taxon>Dismorphiinae</taxon>
        <taxon>Leptidea</taxon>
    </lineage>
</organism>
<reference evidence="2 3" key="1">
    <citation type="submission" date="2017-07" db="EMBL/GenBank/DDBJ databases">
        <authorList>
            <person name="Talla V."/>
            <person name="Backstrom N."/>
        </authorList>
    </citation>
    <scope>NUCLEOTIDE SEQUENCE [LARGE SCALE GENOMIC DNA]</scope>
</reference>
<feature type="chain" id="PRO_5022888151" description="SMP-30/Gluconolactonase/LRE-like region domain-containing protein" evidence="1">
    <location>
        <begin position="18"/>
        <end position="253"/>
    </location>
</feature>
<proteinExistence type="predicted"/>
<protein>
    <recommendedName>
        <fullName evidence="4">SMP-30/Gluconolactonase/LRE-like region domain-containing protein</fullName>
    </recommendedName>
</protein>
<sequence>MYLYQLSFVFLFGAINTFDIPRNNNCTSDLTIDNDQYKVAGVYHIGDSFPTDTQYDKYGNLFFVEAGRSTQGYYFDVYFGTGKGIYNYNYDSEDTTLISSPDLKSNNLYVDKDGNKYITQSPDGVEQLYLLSGKRKIRFKTFDALDELAVDDDNNFYFIREEKLFVLKSNLSSPIFVGNVTYDGYAQITFNKDKVFVASETLNYLHENDTGKLKQVKSAPENITAVAFDYSHNLVIGTRGKIIKYKNNETGVC</sequence>
<dbReference type="EMBL" id="FZQP02000448">
    <property type="protein sequence ID" value="VVC89074.1"/>
    <property type="molecule type" value="Genomic_DNA"/>
</dbReference>
<gene>
    <name evidence="2" type="ORF">LSINAPIS_LOCUS2289</name>
</gene>
<name>A0A5E4PUW7_9NEOP</name>
<dbReference type="AlphaFoldDB" id="A0A5E4PUW7"/>
<dbReference type="Gene3D" id="2.130.10.10">
    <property type="entry name" value="YVTN repeat-like/Quinoprotein amine dehydrogenase"/>
    <property type="match status" value="1"/>
</dbReference>
<evidence type="ECO:0008006" key="4">
    <source>
        <dbReference type="Google" id="ProtNLM"/>
    </source>
</evidence>